<gene>
    <name evidence="7" type="ORF">PMH09_21170</name>
</gene>
<feature type="transmembrane region" description="Helical" evidence="5">
    <location>
        <begin position="121"/>
        <end position="140"/>
    </location>
</feature>
<dbReference type="Pfam" id="PF24763">
    <property type="entry name" value="CGL160_C"/>
    <property type="match status" value="1"/>
</dbReference>
<keyword evidence="3 5" id="KW-1133">Transmembrane helix</keyword>
<evidence type="ECO:0000256" key="1">
    <source>
        <dbReference type="ARBA" id="ARBA00004141"/>
    </source>
</evidence>
<accession>A0ABT7C2M5</accession>
<dbReference type="PANTHER" id="PTHR34118:SF6">
    <property type="entry name" value="PROTEIN CONSERVED ONLY IN THE GREEN LINEAGE 160, CHLOROPLASTIC"/>
    <property type="match status" value="1"/>
</dbReference>
<keyword evidence="2 5" id="KW-0812">Transmembrane</keyword>
<sequence length="145" mass="16073">MNTSGETQSEPAAVPEGQEDVVLPLPPANSGVMEEYYQLQHELYLWTLGMSVVAFGSVWYFYSLETALSYAVGSCVGIVYLRLLAKKVEGLGRKKQRLSQAGLAVFIGVMILAIEWEQLEIVPVFLGFLTYKVSIIAYMLRTTLA</sequence>
<dbReference type="PANTHER" id="PTHR34118">
    <property type="entry name" value="NF-KAPPA-B INHIBITOR-LIKE PROTEIN-RELATED"/>
    <property type="match status" value="1"/>
</dbReference>
<dbReference type="Proteomes" id="UP001232992">
    <property type="component" value="Unassembled WGS sequence"/>
</dbReference>
<evidence type="ECO:0000256" key="5">
    <source>
        <dbReference type="SAM" id="Phobius"/>
    </source>
</evidence>
<feature type="domain" description="CGL160/ATPI" evidence="6">
    <location>
        <begin position="33"/>
        <end position="137"/>
    </location>
</feature>
<feature type="transmembrane region" description="Helical" evidence="5">
    <location>
        <begin position="68"/>
        <end position="85"/>
    </location>
</feature>
<evidence type="ECO:0000313" key="8">
    <source>
        <dbReference type="Proteomes" id="UP001232992"/>
    </source>
</evidence>
<proteinExistence type="predicted"/>
<evidence type="ECO:0000256" key="3">
    <source>
        <dbReference type="ARBA" id="ARBA00022989"/>
    </source>
</evidence>
<keyword evidence="4 5" id="KW-0472">Membrane</keyword>
<comment type="caution">
    <text evidence="7">The sequence shown here is derived from an EMBL/GenBank/DDBJ whole genome shotgun (WGS) entry which is preliminary data.</text>
</comment>
<organism evidence="7 8">
    <name type="scientific">Roseofilum casamattae BLCC-M143</name>
    <dbReference type="NCBI Taxonomy" id="3022442"/>
    <lineage>
        <taxon>Bacteria</taxon>
        <taxon>Bacillati</taxon>
        <taxon>Cyanobacteriota</taxon>
        <taxon>Cyanophyceae</taxon>
        <taxon>Desertifilales</taxon>
        <taxon>Desertifilaceae</taxon>
        <taxon>Roseofilum</taxon>
        <taxon>Roseofilum casamattae</taxon>
    </lineage>
</organism>
<name>A0ABT7C2M5_9CYAN</name>
<feature type="transmembrane region" description="Helical" evidence="5">
    <location>
        <begin position="97"/>
        <end position="115"/>
    </location>
</feature>
<keyword evidence="8" id="KW-1185">Reference proteome</keyword>
<comment type="subcellular location">
    <subcellularLocation>
        <location evidence="1">Membrane</location>
        <topology evidence="1">Multi-pass membrane protein</topology>
    </subcellularLocation>
</comment>
<evidence type="ECO:0000259" key="6">
    <source>
        <dbReference type="Pfam" id="PF24763"/>
    </source>
</evidence>
<feature type="transmembrane region" description="Helical" evidence="5">
    <location>
        <begin position="43"/>
        <end position="62"/>
    </location>
</feature>
<evidence type="ECO:0000256" key="4">
    <source>
        <dbReference type="ARBA" id="ARBA00023136"/>
    </source>
</evidence>
<protein>
    <submittedName>
        <fullName evidence="7">ATP synthase subunit I</fullName>
    </submittedName>
</protein>
<evidence type="ECO:0000256" key="2">
    <source>
        <dbReference type="ARBA" id="ARBA00022692"/>
    </source>
</evidence>
<dbReference type="EMBL" id="JAQOSQ010000045">
    <property type="protein sequence ID" value="MDJ1185699.1"/>
    <property type="molecule type" value="Genomic_DNA"/>
</dbReference>
<dbReference type="RefSeq" id="WP_283760340.1">
    <property type="nucleotide sequence ID" value="NZ_JAQOSQ010000045.1"/>
</dbReference>
<dbReference type="InterPro" id="IPR056309">
    <property type="entry name" value="CGL160/ATPI_dom"/>
</dbReference>
<reference evidence="7 8" key="1">
    <citation type="submission" date="2023-01" db="EMBL/GenBank/DDBJ databases">
        <title>Novel diversity within Roseofilum (Cyanobacteria; Desertifilaceae) from marine benthic mats with descriptions of four novel species.</title>
        <authorList>
            <person name="Wang Y."/>
            <person name="Berthold D.E."/>
            <person name="Hu J."/>
            <person name="Lefler F.W."/>
            <person name="Laughinghouse H.D. IV."/>
        </authorList>
    </citation>
    <scope>NUCLEOTIDE SEQUENCE [LARGE SCALE GENOMIC DNA]</scope>
    <source>
        <strain evidence="7 8">BLCC-M143</strain>
    </source>
</reference>
<evidence type="ECO:0000313" key="7">
    <source>
        <dbReference type="EMBL" id="MDJ1185699.1"/>
    </source>
</evidence>